<name>A0ABP1IAR3_9EUKA</name>
<evidence type="ECO:0000313" key="2">
    <source>
        <dbReference type="EMBL" id="CAL6011531.1"/>
    </source>
</evidence>
<comment type="caution">
    <text evidence="2">The sequence shown here is derived from an EMBL/GenBank/DDBJ whole genome shotgun (WGS) entry which is preliminary data.</text>
</comment>
<sequence>MTNKRQKYYDYMHYTPPKQRMRSVKKQIQMSLRLNQRPINSKANITGRSRFRRRRSSRRQSRHTRSTTTPAIAERSSSTSRQAASTTSFTMKKDCVTRKTTLTTTENIWSQLASSYLF</sequence>
<dbReference type="Proteomes" id="UP001642409">
    <property type="component" value="Unassembled WGS sequence"/>
</dbReference>
<accession>A0ABP1IAR3</accession>
<feature type="compositionally biased region" description="Low complexity" evidence="1">
    <location>
        <begin position="75"/>
        <end position="88"/>
    </location>
</feature>
<reference evidence="2 3" key="1">
    <citation type="submission" date="2024-07" db="EMBL/GenBank/DDBJ databases">
        <authorList>
            <person name="Akdeniz Z."/>
        </authorList>
    </citation>
    <scope>NUCLEOTIDE SEQUENCE [LARGE SCALE GENOMIC DNA]</scope>
</reference>
<organism evidence="2 3">
    <name type="scientific">Hexamita inflata</name>
    <dbReference type="NCBI Taxonomy" id="28002"/>
    <lineage>
        <taxon>Eukaryota</taxon>
        <taxon>Metamonada</taxon>
        <taxon>Diplomonadida</taxon>
        <taxon>Hexamitidae</taxon>
        <taxon>Hexamitinae</taxon>
        <taxon>Hexamita</taxon>
    </lineage>
</organism>
<keyword evidence="3" id="KW-1185">Reference proteome</keyword>
<feature type="compositionally biased region" description="Polar residues" evidence="1">
    <location>
        <begin position="31"/>
        <end position="44"/>
    </location>
</feature>
<feature type="compositionally biased region" description="Basic residues" evidence="1">
    <location>
        <begin position="49"/>
        <end position="65"/>
    </location>
</feature>
<evidence type="ECO:0000313" key="3">
    <source>
        <dbReference type="Proteomes" id="UP001642409"/>
    </source>
</evidence>
<dbReference type="EMBL" id="CAXDID020000064">
    <property type="protein sequence ID" value="CAL6011531.1"/>
    <property type="molecule type" value="Genomic_DNA"/>
</dbReference>
<feature type="region of interest" description="Disordered" evidence="1">
    <location>
        <begin position="31"/>
        <end position="89"/>
    </location>
</feature>
<gene>
    <name evidence="2" type="ORF">HINF_LOCUS22868</name>
</gene>
<protein>
    <submittedName>
        <fullName evidence="2">Hypothetical_protein</fullName>
    </submittedName>
</protein>
<proteinExistence type="predicted"/>
<evidence type="ECO:0000256" key="1">
    <source>
        <dbReference type="SAM" id="MobiDB-lite"/>
    </source>
</evidence>